<name>A0A6L8LX67_9VIBR</name>
<gene>
    <name evidence="1" type="ORF">GTG28_15910</name>
</gene>
<evidence type="ECO:0000313" key="1">
    <source>
        <dbReference type="EMBL" id="MYM60714.1"/>
    </source>
</evidence>
<dbReference type="AlphaFoldDB" id="A0A6L8LX67"/>
<accession>A0A6L8LX67</accession>
<dbReference type="InterPro" id="IPR029465">
    <property type="entry name" value="ATPgrasp_TupA"/>
</dbReference>
<dbReference type="Pfam" id="PF14305">
    <property type="entry name" value="ATPgrasp_TupA"/>
    <property type="match status" value="1"/>
</dbReference>
<protein>
    <submittedName>
        <fullName evidence="1">Uncharacterized protein</fullName>
    </submittedName>
</protein>
<reference evidence="1 2" key="1">
    <citation type="submission" date="2020-01" db="EMBL/GenBank/DDBJ databases">
        <title>Draft Genome Sequence of Vibrio sp. strain OCN044, Isolated from a Healthy Coral at Palmyra Atoll.</title>
        <authorList>
            <person name="Videau P."/>
            <person name="Loughran R."/>
            <person name="Esquivel A."/>
            <person name="Deadmond M."/>
            <person name="Paddock B.E."/>
            <person name="Saw J.H."/>
            <person name="Ushijima B."/>
        </authorList>
    </citation>
    <scope>NUCLEOTIDE SEQUENCE [LARGE SCALE GENOMIC DNA]</scope>
    <source>
        <strain evidence="1 2">OCN044</strain>
    </source>
</reference>
<dbReference type="Proteomes" id="UP000478571">
    <property type="component" value="Unassembled WGS sequence"/>
</dbReference>
<evidence type="ECO:0000313" key="2">
    <source>
        <dbReference type="Proteomes" id="UP000478571"/>
    </source>
</evidence>
<sequence length="293" mass="34401">MKNSQFLYLLVRKARLFVRGVKLKLVNESNARTFNEKLLLRIKMTENDEIAQKMSFYADKFLVKSYVESQVGAKYVIPLLGVCDELNKALWDELPERFVIKTNFGTGELHYHIVLNKHMENFEDVKAKFDIALRDDWYNVTNEHTYKHIDRKIILEEYMPGGDGKTSPDDFKLHMFRNEDDSFDVVIQVDTGRFERLARNFYDKKFNLLDISYTGSSNFDFDFPKQKAQEMIDLSEALMGDLTYARIDWYYVNNTIYFGEITHTHVAGNAIFSPMSADRFLGDKIKFNNIFCK</sequence>
<comment type="caution">
    <text evidence="1">The sequence shown here is derived from an EMBL/GenBank/DDBJ whole genome shotgun (WGS) entry which is preliminary data.</text>
</comment>
<dbReference type="SUPFAM" id="SSF56059">
    <property type="entry name" value="Glutathione synthetase ATP-binding domain-like"/>
    <property type="match status" value="1"/>
</dbReference>
<keyword evidence="2" id="KW-1185">Reference proteome</keyword>
<proteinExistence type="predicted"/>
<dbReference type="RefSeq" id="WP_160931587.1">
    <property type="nucleotide sequence ID" value="NZ_WWEU01000006.1"/>
</dbReference>
<organism evidence="1 2">
    <name type="scientific">Vibrio tetraodonis subsp. pristinus</name>
    <dbReference type="NCBI Taxonomy" id="2695891"/>
    <lineage>
        <taxon>Bacteria</taxon>
        <taxon>Pseudomonadati</taxon>
        <taxon>Pseudomonadota</taxon>
        <taxon>Gammaproteobacteria</taxon>
        <taxon>Vibrionales</taxon>
        <taxon>Vibrionaceae</taxon>
        <taxon>Vibrio</taxon>
    </lineage>
</organism>
<dbReference type="EMBL" id="WWEU01000006">
    <property type="protein sequence ID" value="MYM60714.1"/>
    <property type="molecule type" value="Genomic_DNA"/>
</dbReference>